<evidence type="ECO:0000313" key="3">
    <source>
        <dbReference type="Proteomes" id="UP001236569"/>
    </source>
</evidence>
<keyword evidence="1" id="KW-0472">Membrane</keyword>
<protein>
    <recommendedName>
        <fullName evidence="4">Tetratricopeptide repeat protein</fullName>
    </recommendedName>
</protein>
<accession>A0ABT6YTZ9</accession>
<feature type="transmembrane region" description="Helical" evidence="1">
    <location>
        <begin position="243"/>
        <end position="265"/>
    </location>
</feature>
<keyword evidence="1" id="KW-1133">Transmembrane helix</keyword>
<proteinExistence type="predicted"/>
<evidence type="ECO:0008006" key="4">
    <source>
        <dbReference type="Google" id="ProtNLM"/>
    </source>
</evidence>
<evidence type="ECO:0000313" key="2">
    <source>
        <dbReference type="EMBL" id="MDI9867077.1"/>
    </source>
</evidence>
<keyword evidence="1" id="KW-0812">Transmembrane</keyword>
<keyword evidence="3" id="KW-1185">Reference proteome</keyword>
<organism evidence="2 3">
    <name type="scientific">Flectobacillus longus</name>
    <dbReference type="NCBI Taxonomy" id="2984207"/>
    <lineage>
        <taxon>Bacteria</taxon>
        <taxon>Pseudomonadati</taxon>
        <taxon>Bacteroidota</taxon>
        <taxon>Cytophagia</taxon>
        <taxon>Cytophagales</taxon>
        <taxon>Flectobacillaceae</taxon>
        <taxon>Flectobacillus</taxon>
    </lineage>
</organism>
<dbReference type="RefSeq" id="WP_283371778.1">
    <property type="nucleotide sequence ID" value="NZ_JASHID010000023.1"/>
</dbReference>
<dbReference type="Gene3D" id="1.25.40.10">
    <property type="entry name" value="Tetratricopeptide repeat domain"/>
    <property type="match status" value="1"/>
</dbReference>
<comment type="caution">
    <text evidence="2">The sequence shown here is derived from an EMBL/GenBank/DDBJ whole genome shotgun (WGS) entry which is preliminary data.</text>
</comment>
<name>A0ABT6YTZ9_9BACT</name>
<dbReference type="Proteomes" id="UP001236569">
    <property type="component" value="Unassembled WGS sequence"/>
</dbReference>
<evidence type="ECO:0000256" key="1">
    <source>
        <dbReference type="SAM" id="Phobius"/>
    </source>
</evidence>
<reference evidence="2 3" key="1">
    <citation type="submission" date="2023-05" db="EMBL/GenBank/DDBJ databases">
        <title>Novel species of genus Flectobacillus isolated from stream in China.</title>
        <authorList>
            <person name="Lu H."/>
        </authorList>
    </citation>
    <scope>NUCLEOTIDE SEQUENCE [LARGE SCALE GENOMIC DNA]</scope>
    <source>
        <strain evidence="2 3">DC10W</strain>
    </source>
</reference>
<gene>
    <name evidence="2" type="ORF">QM480_22240</name>
</gene>
<sequence length="293" mass="33333">MSDKLHIRFWVILGCVLLLGVQSGISQITKDSLFLQHLIGKEQYHDAITFTNQLEQKYPISIQSKLQLAYQKGFAFYSLKQLDSASVYFSKVSSESPFFSKSQFWAGLSDSYLRDFTKAEKYFKAIDSKDSLNRSLQTFELAGLALLQRNQQRFDSLQRHLDPSLYALQKQQANYLLYRDDILQQQKKSGFKAGLLSAIIPGAGKIYAGGQLGQGISAFLQNTILGLQAYEGLRKDGVSSPRFIIYGSLFSLFYIGNIWGSALSVKIKRQEFNEKIDEQILFDMHIPLRTLFN</sequence>
<dbReference type="InterPro" id="IPR011990">
    <property type="entry name" value="TPR-like_helical_dom_sf"/>
</dbReference>
<dbReference type="SUPFAM" id="SSF48452">
    <property type="entry name" value="TPR-like"/>
    <property type="match status" value="1"/>
</dbReference>
<dbReference type="EMBL" id="JASHID010000023">
    <property type="protein sequence ID" value="MDI9867077.1"/>
    <property type="molecule type" value="Genomic_DNA"/>
</dbReference>